<keyword evidence="4" id="KW-1185">Reference proteome</keyword>
<name>A0ABW4MZ96_9CAUL</name>
<feature type="compositionally biased region" description="Pro residues" evidence="1">
    <location>
        <begin position="90"/>
        <end position="126"/>
    </location>
</feature>
<comment type="caution">
    <text evidence="3">The sequence shown here is derived from an EMBL/GenBank/DDBJ whole genome shotgun (WGS) entry which is preliminary data.</text>
</comment>
<dbReference type="RefSeq" id="WP_377284440.1">
    <property type="nucleotide sequence ID" value="NZ_JBHRSI010000015.1"/>
</dbReference>
<evidence type="ECO:0000256" key="2">
    <source>
        <dbReference type="SAM" id="Phobius"/>
    </source>
</evidence>
<sequence>MPRSVLQVVAVLIGLVALGGLGLGFVSAPERGRLPGEAAPGGPSSAAIDAPDATPIIDAPPPPPPEKAEEEKEEDKKADEEADAKLVEKAPPPAPPPVVVPEPAEPIAPPPVEPEAPPPPSEIPPF</sequence>
<feature type="compositionally biased region" description="Low complexity" evidence="1">
    <location>
        <begin position="38"/>
        <end position="57"/>
    </location>
</feature>
<keyword evidence="2" id="KW-0812">Transmembrane</keyword>
<gene>
    <name evidence="3" type="ORF">ACFSC0_07815</name>
</gene>
<evidence type="ECO:0000313" key="4">
    <source>
        <dbReference type="Proteomes" id="UP001597237"/>
    </source>
</evidence>
<reference evidence="4" key="1">
    <citation type="journal article" date="2019" name="Int. J. Syst. Evol. Microbiol.">
        <title>The Global Catalogue of Microorganisms (GCM) 10K type strain sequencing project: providing services to taxonomists for standard genome sequencing and annotation.</title>
        <authorList>
            <consortium name="The Broad Institute Genomics Platform"/>
            <consortium name="The Broad Institute Genome Sequencing Center for Infectious Disease"/>
            <person name="Wu L."/>
            <person name="Ma J."/>
        </authorList>
    </citation>
    <scope>NUCLEOTIDE SEQUENCE [LARGE SCALE GENOMIC DNA]</scope>
    <source>
        <strain evidence="4">DFY28</strain>
    </source>
</reference>
<dbReference type="Proteomes" id="UP001597237">
    <property type="component" value="Unassembled WGS sequence"/>
</dbReference>
<evidence type="ECO:0000256" key="1">
    <source>
        <dbReference type="SAM" id="MobiDB-lite"/>
    </source>
</evidence>
<keyword evidence="2" id="KW-0472">Membrane</keyword>
<accession>A0ABW4MZ96</accession>
<keyword evidence="2" id="KW-1133">Transmembrane helix</keyword>
<protein>
    <recommendedName>
        <fullName evidence="5">Energy transducer TonB</fullName>
    </recommendedName>
</protein>
<feature type="compositionally biased region" description="Basic and acidic residues" evidence="1">
    <location>
        <begin position="66"/>
        <end position="88"/>
    </location>
</feature>
<evidence type="ECO:0000313" key="3">
    <source>
        <dbReference type="EMBL" id="MFD1783297.1"/>
    </source>
</evidence>
<dbReference type="EMBL" id="JBHUEY010000001">
    <property type="protein sequence ID" value="MFD1783297.1"/>
    <property type="molecule type" value="Genomic_DNA"/>
</dbReference>
<feature type="region of interest" description="Disordered" evidence="1">
    <location>
        <begin position="26"/>
        <end position="126"/>
    </location>
</feature>
<proteinExistence type="predicted"/>
<organism evidence="3 4">
    <name type="scientific">Phenylobacterium terrae</name>
    <dbReference type="NCBI Taxonomy" id="2665495"/>
    <lineage>
        <taxon>Bacteria</taxon>
        <taxon>Pseudomonadati</taxon>
        <taxon>Pseudomonadota</taxon>
        <taxon>Alphaproteobacteria</taxon>
        <taxon>Caulobacterales</taxon>
        <taxon>Caulobacteraceae</taxon>
        <taxon>Phenylobacterium</taxon>
    </lineage>
</organism>
<feature type="transmembrane region" description="Helical" evidence="2">
    <location>
        <begin position="6"/>
        <end position="26"/>
    </location>
</feature>
<evidence type="ECO:0008006" key="5">
    <source>
        <dbReference type="Google" id="ProtNLM"/>
    </source>
</evidence>